<accession>A0A6A7A0E8</accession>
<name>A0A6A7A0E8_9PLEO</name>
<dbReference type="EMBL" id="MU006225">
    <property type="protein sequence ID" value="KAF2826583.1"/>
    <property type="molecule type" value="Genomic_DNA"/>
</dbReference>
<gene>
    <name evidence="1" type="ORF">CC86DRAFT_18694</name>
</gene>
<organism evidence="1 2">
    <name type="scientific">Ophiobolus disseminans</name>
    <dbReference type="NCBI Taxonomy" id="1469910"/>
    <lineage>
        <taxon>Eukaryota</taxon>
        <taxon>Fungi</taxon>
        <taxon>Dikarya</taxon>
        <taxon>Ascomycota</taxon>
        <taxon>Pezizomycotina</taxon>
        <taxon>Dothideomycetes</taxon>
        <taxon>Pleosporomycetidae</taxon>
        <taxon>Pleosporales</taxon>
        <taxon>Pleosporineae</taxon>
        <taxon>Phaeosphaeriaceae</taxon>
        <taxon>Ophiobolus</taxon>
    </lineage>
</organism>
<dbReference type="AlphaFoldDB" id="A0A6A7A0E8"/>
<keyword evidence="2" id="KW-1185">Reference proteome</keyword>
<evidence type="ECO:0000313" key="1">
    <source>
        <dbReference type="EMBL" id="KAF2826583.1"/>
    </source>
</evidence>
<dbReference type="Proteomes" id="UP000799424">
    <property type="component" value="Unassembled WGS sequence"/>
</dbReference>
<dbReference type="OrthoDB" id="265717at2759"/>
<proteinExistence type="predicted"/>
<reference evidence="1" key="1">
    <citation type="journal article" date="2020" name="Stud. Mycol.">
        <title>101 Dothideomycetes genomes: a test case for predicting lifestyles and emergence of pathogens.</title>
        <authorList>
            <person name="Haridas S."/>
            <person name="Albert R."/>
            <person name="Binder M."/>
            <person name="Bloem J."/>
            <person name="Labutti K."/>
            <person name="Salamov A."/>
            <person name="Andreopoulos B."/>
            <person name="Baker S."/>
            <person name="Barry K."/>
            <person name="Bills G."/>
            <person name="Bluhm B."/>
            <person name="Cannon C."/>
            <person name="Castanera R."/>
            <person name="Culley D."/>
            <person name="Daum C."/>
            <person name="Ezra D."/>
            <person name="Gonzalez J."/>
            <person name="Henrissat B."/>
            <person name="Kuo A."/>
            <person name="Liang C."/>
            <person name="Lipzen A."/>
            <person name="Lutzoni F."/>
            <person name="Magnuson J."/>
            <person name="Mondo S."/>
            <person name="Nolan M."/>
            <person name="Ohm R."/>
            <person name="Pangilinan J."/>
            <person name="Park H.-J."/>
            <person name="Ramirez L."/>
            <person name="Alfaro M."/>
            <person name="Sun H."/>
            <person name="Tritt A."/>
            <person name="Yoshinaga Y."/>
            <person name="Zwiers L.-H."/>
            <person name="Turgeon B."/>
            <person name="Goodwin S."/>
            <person name="Spatafora J."/>
            <person name="Crous P."/>
            <person name="Grigoriev I."/>
        </authorList>
    </citation>
    <scope>NUCLEOTIDE SEQUENCE</scope>
    <source>
        <strain evidence="1">CBS 113818</strain>
    </source>
</reference>
<evidence type="ECO:0000313" key="2">
    <source>
        <dbReference type="Proteomes" id="UP000799424"/>
    </source>
</evidence>
<protein>
    <submittedName>
        <fullName evidence="1">Uncharacterized protein</fullName>
    </submittedName>
</protein>
<sequence length="114" mass="12886">MSVSLRFHASPCVARSAEDKSMRKAYIESVEEECEDDDWVEFNDKYIKFKEGEHPRLPMEGHNSLRFSSQISGRTGQEAEEYIDGSIVLRRALAHVCGVGWNCAISMDAMAGKR</sequence>